<dbReference type="Pfam" id="PF01471">
    <property type="entry name" value="PG_binding_1"/>
    <property type="match status" value="1"/>
</dbReference>
<dbReference type="InterPro" id="IPR036365">
    <property type="entry name" value="PGBD-like_sf"/>
</dbReference>
<organism evidence="2 3">
    <name type="scientific">Streptomyces bangladeshensis</name>
    <dbReference type="NCBI Taxonomy" id="295352"/>
    <lineage>
        <taxon>Bacteria</taxon>
        <taxon>Bacillati</taxon>
        <taxon>Actinomycetota</taxon>
        <taxon>Actinomycetes</taxon>
        <taxon>Kitasatosporales</taxon>
        <taxon>Streptomycetaceae</taxon>
        <taxon>Streptomyces</taxon>
    </lineage>
</organism>
<evidence type="ECO:0000313" key="3">
    <source>
        <dbReference type="Proteomes" id="UP001501391"/>
    </source>
</evidence>
<dbReference type="EMBL" id="BAAAOQ010000004">
    <property type="protein sequence ID" value="GAA2193446.1"/>
    <property type="molecule type" value="Genomic_DNA"/>
</dbReference>
<dbReference type="Proteomes" id="UP001501391">
    <property type="component" value="Unassembled WGS sequence"/>
</dbReference>
<name>A0ABP5N905_9ACTN</name>
<dbReference type="InterPro" id="IPR036366">
    <property type="entry name" value="PGBDSf"/>
</dbReference>
<proteinExistence type="predicted"/>
<evidence type="ECO:0000259" key="1">
    <source>
        <dbReference type="Pfam" id="PF01471"/>
    </source>
</evidence>
<protein>
    <recommendedName>
        <fullName evidence="1">Peptidoglycan binding-like domain-containing protein</fullName>
    </recommendedName>
</protein>
<dbReference type="SUPFAM" id="SSF47090">
    <property type="entry name" value="PGBD-like"/>
    <property type="match status" value="1"/>
</dbReference>
<sequence>MLTSRTSRDRGRTRAGTWIGTFTVAALAAFTLTAAPARASTAPPTPPSLPAPAAAPSDGRALWCGYYSGTAPVSRGDSGNEVREVQCLLRRCGYDVPVDGLFGAGLEAVVKRFQRDHGLAPDGTVSPGTWQALRKCGTTAAA</sequence>
<evidence type="ECO:0000313" key="2">
    <source>
        <dbReference type="EMBL" id="GAA2193446.1"/>
    </source>
</evidence>
<gene>
    <name evidence="2" type="ORF">GCM10009787_15320</name>
</gene>
<dbReference type="RefSeq" id="WP_346162330.1">
    <property type="nucleotide sequence ID" value="NZ_BAAAOQ010000004.1"/>
</dbReference>
<reference evidence="3" key="1">
    <citation type="journal article" date="2019" name="Int. J. Syst. Evol. Microbiol.">
        <title>The Global Catalogue of Microorganisms (GCM) 10K type strain sequencing project: providing services to taxonomists for standard genome sequencing and annotation.</title>
        <authorList>
            <consortium name="The Broad Institute Genomics Platform"/>
            <consortium name="The Broad Institute Genome Sequencing Center for Infectious Disease"/>
            <person name="Wu L."/>
            <person name="Ma J."/>
        </authorList>
    </citation>
    <scope>NUCLEOTIDE SEQUENCE [LARGE SCALE GENOMIC DNA]</scope>
    <source>
        <strain evidence="3">JCM 14924</strain>
    </source>
</reference>
<keyword evidence="3" id="KW-1185">Reference proteome</keyword>
<accession>A0ABP5N905</accession>
<comment type="caution">
    <text evidence="2">The sequence shown here is derived from an EMBL/GenBank/DDBJ whole genome shotgun (WGS) entry which is preliminary data.</text>
</comment>
<dbReference type="InterPro" id="IPR002477">
    <property type="entry name" value="Peptidoglycan-bd-like"/>
</dbReference>
<dbReference type="Gene3D" id="1.10.101.10">
    <property type="entry name" value="PGBD-like superfamily/PGBD"/>
    <property type="match status" value="1"/>
</dbReference>
<feature type="domain" description="Peptidoglycan binding-like" evidence="1">
    <location>
        <begin position="78"/>
        <end position="133"/>
    </location>
</feature>